<dbReference type="NCBIfam" id="NF041013">
    <property type="entry name" value="T4P_ComGE"/>
    <property type="match status" value="1"/>
</dbReference>
<dbReference type="GO" id="GO:0015627">
    <property type="term" value="C:type II protein secretion system complex"/>
    <property type="evidence" value="ECO:0007669"/>
    <property type="project" value="InterPro"/>
</dbReference>
<dbReference type="Proteomes" id="UP000261011">
    <property type="component" value="Unassembled WGS sequence"/>
</dbReference>
<protein>
    <submittedName>
        <fullName evidence="3">Type II secretion system protein</fullName>
    </submittedName>
</protein>
<reference evidence="3 4" key="1">
    <citation type="submission" date="2018-08" db="EMBL/GenBank/DDBJ databases">
        <title>A genome reference for cultivated species of the human gut microbiota.</title>
        <authorList>
            <person name="Zou Y."/>
            <person name="Xue W."/>
            <person name="Luo G."/>
        </authorList>
    </citation>
    <scope>NUCLEOTIDE SEQUENCE [LARGE SCALE GENOMIC DNA]</scope>
    <source>
        <strain evidence="3 4">OF01-3</strain>
    </source>
</reference>
<evidence type="ECO:0000313" key="3">
    <source>
        <dbReference type="EMBL" id="RGB77137.1"/>
    </source>
</evidence>
<dbReference type="EMBL" id="QVEU01000002">
    <property type="protein sequence ID" value="RGB77137.1"/>
    <property type="molecule type" value="Genomic_DNA"/>
</dbReference>
<organism evidence="3 4">
    <name type="scientific">Anaerococcus nagyae</name>
    <dbReference type="NCBI Taxonomy" id="1755241"/>
    <lineage>
        <taxon>Bacteria</taxon>
        <taxon>Bacillati</taxon>
        <taxon>Bacillota</taxon>
        <taxon>Tissierellia</taxon>
        <taxon>Tissierellales</taxon>
        <taxon>Peptoniphilaceae</taxon>
        <taxon>Anaerococcus</taxon>
    </lineage>
</organism>
<evidence type="ECO:0000256" key="1">
    <source>
        <dbReference type="ARBA" id="ARBA00022481"/>
    </source>
</evidence>
<dbReference type="GO" id="GO:0015628">
    <property type="term" value="P:protein secretion by the type II secretion system"/>
    <property type="evidence" value="ECO:0007669"/>
    <property type="project" value="InterPro"/>
</dbReference>
<dbReference type="InterPro" id="IPR012902">
    <property type="entry name" value="N_methyl_site"/>
</dbReference>
<dbReference type="InterPro" id="IPR053468">
    <property type="entry name" value="ComGE-like"/>
</dbReference>
<dbReference type="InterPro" id="IPR000983">
    <property type="entry name" value="Bac_GSPG_pilin"/>
</dbReference>
<name>A0A3E2TJK0_9FIRM</name>
<dbReference type="SUPFAM" id="SSF54523">
    <property type="entry name" value="Pili subunits"/>
    <property type="match status" value="1"/>
</dbReference>
<evidence type="ECO:0000313" key="4">
    <source>
        <dbReference type="Proteomes" id="UP000261011"/>
    </source>
</evidence>
<keyword evidence="2" id="KW-0812">Transmembrane</keyword>
<comment type="caution">
    <text evidence="3">The sequence shown here is derived from an EMBL/GenBank/DDBJ whole genome shotgun (WGS) entry which is preliminary data.</text>
</comment>
<gene>
    <name evidence="3" type="ORF">DXA39_02620</name>
</gene>
<evidence type="ECO:0000256" key="2">
    <source>
        <dbReference type="SAM" id="Phobius"/>
    </source>
</evidence>
<proteinExistence type="predicted"/>
<keyword evidence="2" id="KW-1133">Transmembrane helix</keyword>
<keyword evidence="4" id="KW-1185">Reference proteome</keyword>
<dbReference type="AlphaFoldDB" id="A0A3E2TJK0"/>
<keyword evidence="1" id="KW-0488">Methylation</keyword>
<dbReference type="Gene3D" id="3.30.700.10">
    <property type="entry name" value="Glycoprotein, Type 4 Pilin"/>
    <property type="match status" value="1"/>
</dbReference>
<dbReference type="InterPro" id="IPR045584">
    <property type="entry name" value="Pilin-like"/>
</dbReference>
<keyword evidence="2" id="KW-0472">Membrane</keyword>
<dbReference type="PROSITE" id="PS00409">
    <property type="entry name" value="PROKAR_NTER_METHYL"/>
    <property type="match status" value="1"/>
</dbReference>
<feature type="transmembrane region" description="Helical" evidence="2">
    <location>
        <begin position="12"/>
        <end position="35"/>
    </location>
</feature>
<accession>A0A3E2TJK0</accession>
<dbReference type="PRINTS" id="PR00813">
    <property type="entry name" value="BCTERIALGSPG"/>
</dbReference>
<dbReference type="NCBIfam" id="TIGR02532">
    <property type="entry name" value="IV_pilin_GFxxxE"/>
    <property type="match status" value="1"/>
</dbReference>
<sequence length="119" mass="13406">MQGLKKKNKGFTLIETVVALGILSIIAILLMPSLLDLIKSSKSLKDKPQVIFALEEAIESEKASSNVEYGSRNIYVNGLEVIITRNPYDDNLDKIKANSSNYELEVLEVNNEKKRIYFN</sequence>
<dbReference type="Pfam" id="PF07963">
    <property type="entry name" value="N_methyl"/>
    <property type="match status" value="1"/>
</dbReference>